<protein>
    <submittedName>
        <fullName evidence="2">Helix-turn-helix domain-containing protein</fullName>
    </submittedName>
</protein>
<dbReference type="Proteomes" id="UP001208131">
    <property type="component" value="Unassembled WGS sequence"/>
</dbReference>
<evidence type="ECO:0000313" key="2">
    <source>
        <dbReference type="EMBL" id="MCU6706661.1"/>
    </source>
</evidence>
<reference evidence="2 3" key="1">
    <citation type="journal article" date="2021" name="ISME Commun">
        <title>Automated analysis of genomic sequences facilitates high-throughput and comprehensive description of bacteria.</title>
        <authorList>
            <person name="Hitch T.C.A."/>
        </authorList>
    </citation>
    <scope>NUCLEOTIDE SEQUENCE [LARGE SCALE GENOMIC DNA]</scope>
    <source>
        <strain evidence="2 3">Sanger_31</strain>
    </source>
</reference>
<organism evidence="2 3">
    <name type="scientific">Hominimerdicola aceti</name>
    <dbReference type="NCBI Taxonomy" id="2981726"/>
    <lineage>
        <taxon>Bacteria</taxon>
        <taxon>Bacillati</taxon>
        <taxon>Bacillota</taxon>
        <taxon>Clostridia</taxon>
        <taxon>Eubacteriales</taxon>
        <taxon>Oscillospiraceae</taxon>
        <taxon>Hominimerdicola</taxon>
    </lineage>
</organism>
<dbReference type="SMART" id="SM00530">
    <property type="entry name" value="HTH_XRE"/>
    <property type="match status" value="1"/>
</dbReference>
<comment type="caution">
    <text evidence="2">The sequence shown here is derived from an EMBL/GenBank/DDBJ whole genome shotgun (WGS) entry which is preliminary data.</text>
</comment>
<keyword evidence="3" id="KW-1185">Reference proteome</keyword>
<dbReference type="GO" id="GO:0003677">
    <property type="term" value="F:DNA binding"/>
    <property type="evidence" value="ECO:0007669"/>
    <property type="project" value="InterPro"/>
</dbReference>
<dbReference type="PROSITE" id="PS50943">
    <property type="entry name" value="HTH_CROC1"/>
    <property type="match status" value="1"/>
</dbReference>
<dbReference type="InterPro" id="IPR010982">
    <property type="entry name" value="Lambda_DNA-bd_dom_sf"/>
</dbReference>
<name>A0AAE3II75_9FIRM</name>
<dbReference type="Gene3D" id="1.10.260.40">
    <property type="entry name" value="lambda repressor-like DNA-binding domains"/>
    <property type="match status" value="1"/>
</dbReference>
<feature type="domain" description="HTH cro/C1-type" evidence="1">
    <location>
        <begin position="9"/>
        <end position="62"/>
    </location>
</feature>
<dbReference type="AlphaFoldDB" id="A0AAE3II75"/>
<dbReference type="InterPro" id="IPR001387">
    <property type="entry name" value="Cro/C1-type_HTH"/>
</dbReference>
<evidence type="ECO:0000313" key="3">
    <source>
        <dbReference type="Proteomes" id="UP001208131"/>
    </source>
</evidence>
<gene>
    <name evidence="2" type="ORF">OCV57_12120</name>
</gene>
<proteinExistence type="predicted"/>
<dbReference type="SUPFAM" id="SSF47413">
    <property type="entry name" value="lambda repressor-like DNA-binding domains"/>
    <property type="match status" value="1"/>
</dbReference>
<dbReference type="RefSeq" id="WP_267301750.1">
    <property type="nucleotide sequence ID" value="NZ_JAOQJZ010000014.1"/>
</dbReference>
<sequence length="78" mass="8736">MFDDFKQKVKMIAKSKCLTYAQIAEKSGVKESTIKAFMCGATDSRRVAEKIADVLEVKIVYCNGDYSITTEKGQMTNE</sequence>
<dbReference type="EMBL" id="JAOQJZ010000014">
    <property type="protein sequence ID" value="MCU6706661.1"/>
    <property type="molecule type" value="Genomic_DNA"/>
</dbReference>
<accession>A0AAE3II75</accession>
<evidence type="ECO:0000259" key="1">
    <source>
        <dbReference type="PROSITE" id="PS50943"/>
    </source>
</evidence>
<dbReference type="CDD" id="cd00093">
    <property type="entry name" value="HTH_XRE"/>
    <property type="match status" value="1"/>
</dbReference>